<comment type="catalytic activity">
    <reaction evidence="3">
        <text>an (S)-2-haloacid + H2O = a (2R)-2-hydroxycarboxylate + a halide anion + H(+)</text>
        <dbReference type="Rhea" id="RHEA:11192"/>
        <dbReference type="ChEBI" id="CHEBI:15377"/>
        <dbReference type="ChEBI" id="CHEBI:15378"/>
        <dbReference type="ChEBI" id="CHEBI:16042"/>
        <dbReference type="ChEBI" id="CHEBI:58314"/>
        <dbReference type="ChEBI" id="CHEBI:137405"/>
        <dbReference type="EC" id="3.8.1.2"/>
    </reaction>
</comment>
<gene>
    <name evidence="4" type="ORF">NBRC116591_03600</name>
</gene>
<dbReference type="InterPro" id="IPR023214">
    <property type="entry name" value="HAD_sf"/>
</dbReference>
<dbReference type="EMBL" id="BAABWN010000001">
    <property type="protein sequence ID" value="GAA6166550.1"/>
    <property type="molecule type" value="Genomic_DNA"/>
</dbReference>
<dbReference type="SFLD" id="SFLDS00003">
    <property type="entry name" value="Haloacid_Dehalogenase"/>
    <property type="match status" value="1"/>
</dbReference>
<keyword evidence="5" id="KW-1185">Reference proteome</keyword>
<dbReference type="SUPFAM" id="SSF56784">
    <property type="entry name" value="HAD-like"/>
    <property type="match status" value="1"/>
</dbReference>
<dbReference type="Pfam" id="PF13419">
    <property type="entry name" value="HAD_2"/>
    <property type="match status" value="1"/>
</dbReference>
<dbReference type="NCBIfam" id="TIGR01493">
    <property type="entry name" value="HAD-SF-IA-v2"/>
    <property type="match status" value="1"/>
</dbReference>
<evidence type="ECO:0000256" key="2">
    <source>
        <dbReference type="ARBA" id="ARBA00022801"/>
    </source>
</evidence>
<dbReference type="InterPro" id="IPR006439">
    <property type="entry name" value="HAD-SF_hydro_IA"/>
</dbReference>
<dbReference type="InterPro" id="IPR036412">
    <property type="entry name" value="HAD-like_sf"/>
</dbReference>
<keyword evidence="2 3" id="KW-0378">Hydrolase</keyword>
<dbReference type="EC" id="3.8.1.2" evidence="3"/>
<dbReference type="PRINTS" id="PR00413">
    <property type="entry name" value="HADHALOGNASE"/>
</dbReference>
<evidence type="ECO:0000313" key="4">
    <source>
        <dbReference type="EMBL" id="GAA6166550.1"/>
    </source>
</evidence>
<dbReference type="CDD" id="cd02588">
    <property type="entry name" value="HAD_L2-DEX"/>
    <property type="match status" value="1"/>
</dbReference>
<dbReference type="InterPro" id="IPR041492">
    <property type="entry name" value="HAD_2"/>
</dbReference>
<dbReference type="PANTHER" id="PTHR43316">
    <property type="entry name" value="HYDROLASE, HALOACID DELAHOGENASE-RELATED"/>
    <property type="match status" value="1"/>
</dbReference>
<dbReference type="Gene3D" id="1.10.150.240">
    <property type="entry name" value="Putative phosphatase, domain 2"/>
    <property type="match status" value="1"/>
</dbReference>
<evidence type="ECO:0000313" key="5">
    <source>
        <dbReference type="Proteomes" id="UP001465153"/>
    </source>
</evidence>
<dbReference type="SFLD" id="SFLDG01129">
    <property type="entry name" value="C1.5:_HAD__Beta-PGM__Phosphata"/>
    <property type="match status" value="1"/>
</dbReference>
<dbReference type="InterPro" id="IPR051540">
    <property type="entry name" value="S-2-haloacid_dehalogenase"/>
</dbReference>
<evidence type="ECO:0000256" key="3">
    <source>
        <dbReference type="RuleBase" id="RU368077"/>
    </source>
</evidence>
<dbReference type="Proteomes" id="UP001465153">
    <property type="component" value="Unassembled WGS sequence"/>
</dbReference>
<dbReference type="RefSeq" id="WP_353301455.1">
    <property type="nucleotide sequence ID" value="NZ_BAABWN010000001.1"/>
</dbReference>
<evidence type="ECO:0000256" key="1">
    <source>
        <dbReference type="ARBA" id="ARBA00008106"/>
    </source>
</evidence>
<dbReference type="InterPro" id="IPR023198">
    <property type="entry name" value="PGP-like_dom2"/>
</dbReference>
<comment type="caution">
    <text evidence="4">The sequence shown here is derived from an EMBL/GenBank/DDBJ whole genome shotgun (WGS) entry which is preliminary data.</text>
</comment>
<comment type="function">
    <text evidence="3">Catalyzes the hydrolytic dehalogenation of small (S)-2-haloalkanoic acids to yield the corresponding (R)-2-hydroxyalkanoic acids.</text>
</comment>
<reference evidence="4 5" key="1">
    <citation type="submission" date="2024-04" db="EMBL/GenBank/DDBJ databases">
        <title>Draft genome sequence of Sessilibacter corallicola NBRC 116591.</title>
        <authorList>
            <person name="Miyakawa T."/>
            <person name="Kusuya Y."/>
            <person name="Miura T."/>
        </authorList>
    </citation>
    <scope>NUCLEOTIDE SEQUENCE [LARGE SCALE GENOMIC DNA]</scope>
    <source>
        <strain evidence="4 5">KU-00831-HH</strain>
    </source>
</reference>
<dbReference type="NCBIfam" id="TIGR01428">
    <property type="entry name" value="HAD_type_II"/>
    <property type="match status" value="1"/>
</dbReference>
<accession>A0ABQ0A4H0</accession>
<proteinExistence type="inferred from homology"/>
<sequence>MKTTLAFDVYGTLINPQGVLLELQNLIGDQALAFSNLWREKQLEYSFRKGLMESYQHFGICTQQALDYCDAFFNTQLTDQQKTALLSIYKVLPAFDDVITGLSRLSKEQFAVYAFSNGLQESVENLLVHAKIDQYFDGVVSVDDLKTFKPNPKVYEYFLSQTQSTAENTWLISSNNFDVLGALNSGFNTVWVNRTKKQILDPWGDQPTIIADDLSSLAELISGFKD</sequence>
<protein>
    <recommendedName>
        <fullName evidence="3">(S)-2-haloacid dehalogenase</fullName>
        <ecNumber evidence="3">3.8.1.2</ecNumber>
    </recommendedName>
    <alternativeName>
        <fullName evidence="3">2-haloalkanoic acid dehalogenase</fullName>
    </alternativeName>
    <alternativeName>
        <fullName evidence="3">Halocarboxylic acid halidohydrolase</fullName>
    </alternativeName>
    <alternativeName>
        <fullName evidence="3">L-2-haloacid dehalogenase</fullName>
    </alternativeName>
</protein>
<name>A0ABQ0A4H0_9GAMM</name>
<comment type="similarity">
    <text evidence="1 3">Belongs to the HAD-like hydrolase superfamily. S-2-haloalkanoic acid dehalogenase family.</text>
</comment>
<organism evidence="4 5">
    <name type="scientific">Sessilibacter corallicola</name>
    <dbReference type="NCBI Taxonomy" id="2904075"/>
    <lineage>
        <taxon>Bacteria</taxon>
        <taxon>Pseudomonadati</taxon>
        <taxon>Pseudomonadota</taxon>
        <taxon>Gammaproteobacteria</taxon>
        <taxon>Cellvibrionales</taxon>
        <taxon>Cellvibrionaceae</taxon>
        <taxon>Sessilibacter</taxon>
    </lineage>
</organism>
<dbReference type="InterPro" id="IPR006328">
    <property type="entry name" value="2-HAD"/>
</dbReference>
<dbReference type="Gene3D" id="3.40.50.1000">
    <property type="entry name" value="HAD superfamily/HAD-like"/>
    <property type="match status" value="1"/>
</dbReference>
<dbReference type="PANTHER" id="PTHR43316:SF3">
    <property type="entry name" value="HALOACID DEHALOGENASE, TYPE II (AFU_ORTHOLOGUE AFUA_2G07750)-RELATED"/>
    <property type="match status" value="1"/>
</dbReference>